<organism evidence="11 12">
    <name type="scientific">Mammaliicoccus fleurettii</name>
    <dbReference type="NCBI Taxonomy" id="150056"/>
    <lineage>
        <taxon>Bacteria</taxon>
        <taxon>Bacillati</taxon>
        <taxon>Bacillota</taxon>
        <taxon>Bacilli</taxon>
        <taxon>Bacillales</taxon>
        <taxon>Staphylococcaceae</taxon>
        <taxon>Mammaliicoccus</taxon>
    </lineage>
</organism>
<comment type="caution">
    <text evidence="11">The sequence shown here is derived from an EMBL/GenBank/DDBJ whole genome shotgun (WGS) entry which is preliminary data.</text>
</comment>
<evidence type="ECO:0000256" key="1">
    <source>
        <dbReference type="ARBA" id="ARBA00004191"/>
    </source>
</evidence>
<dbReference type="PROSITE" id="PS51677">
    <property type="entry name" value="NODB"/>
    <property type="match status" value="1"/>
</dbReference>
<dbReference type="Gene3D" id="3.20.20.370">
    <property type="entry name" value="Glycoside hydrolase/deacetylase"/>
    <property type="match status" value="1"/>
</dbReference>
<gene>
    <name evidence="11" type="primary">icaB</name>
    <name evidence="11" type="ORF">JJQ58_09835</name>
</gene>
<evidence type="ECO:0000256" key="5">
    <source>
        <dbReference type="ARBA" id="ARBA00022525"/>
    </source>
</evidence>
<keyword evidence="4" id="KW-0134">Cell wall</keyword>
<dbReference type="PANTHER" id="PTHR34216">
    <property type="match status" value="1"/>
</dbReference>
<keyword evidence="12" id="KW-1185">Reference proteome</keyword>
<reference evidence="11 12" key="1">
    <citation type="submission" date="2021-05" db="EMBL/GenBank/DDBJ databases">
        <title>Staphylococcus fleurettii isolated from lake water in First Nation community in Manitoba, Canada.</title>
        <authorList>
            <person name="Bashar S."/>
            <person name="Murdock A."/>
            <person name="Patidar R."/>
            <person name="Golding G."/>
            <person name="Farenhorst A."/>
            <person name="Kumar A."/>
        </authorList>
    </citation>
    <scope>NUCLEOTIDE SEQUENCE [LARGE SCALE GENOMIC DNA]</scope>
    <source>
        <strain evidence="11 12">SF002</strain>
    </source>
</reference>
<comment type="subcellular location">
    <subcellularLocation>
        <location evidence="1">Secreted</location>
        <location evidence="1">Cell wall</location>
    </subcellularLocation>
</comment>
<dbReference type="InterPro" id="IPR002509">
    <property type="entry name" value="NODB_dom"/>
</dbReference>
<keyword evidence="6" id="KW-0732">Signal</keyword>
<evidence type="ECO:0000256" key="7">
    <source>
        <dbReference type="ARBA" id="ARBA00022801"/>
    </source>
</evidence>
<dbReference type="SUPFAM" id="SSF88713">
    <property type="entry name" value="Glycoside hydrolase/deacetylase"/>
    <property type="match status" value="1"/>
</dbReference>
<evidence type="ECO:0000256" key="6">
    <source>
        <dbReference type="ARBA" id="ARBA00022729"/>
    </source>
</evidence>
<proteinExistence type="inferred from homology"/>
<keyword evidence="5" id="KW-0964">Secreted</keyword>
<evidence type="ECO:0000256" key="8">
    <source>
        <dbReference type="ARBA" id="ARBA00030189"/>
    </source>
</evidence>
<name>A0ABS5MQ52_9STAP</name>
<dbReference type="PANTHER" id="PTHR34216:SF3">
    <property type="entry name" value="POLY-BETA-1,6-N-ACETYL-D-GLUCOSAMINE N-DEACETYLASE"/>
    <property type="match status" value="1"/>
</dbReference>
<feature type="domain" description="NodB homology" evidence="10">
    <location>
        <begin position="106"/>
        <end position="282"/>
    </location>
</feature>
<keyword evidence="7" id="KW-0378">Hydrolase</keyword>
<sequence length="282" mass="32665">MKCKRFMIVFLLCLFLYPHDDVTFAKKKSLGGEENGCLALNYHRVREDTWIDKLLSAFSNSKELKIYSVTDTEFESHIKWLKEHKAHFVTLDEFIKYKEDGKFPKNCVWINFDDMDESIYDNAFPLMKKYDVHATGFVITGKVGSDDFHNISLSSKKELLKMKRSGLWDFASHTHNMHSMKKKTSTLIKSAETTGIKKDMNKSTQYIKDELDGNTRAIAYPYGQMSDEVVDQLKADTSIKYGFTLKEKAVVADNDNYIIPRVMVSDDAFNKLVKNWKGFNHE</sequence>
<dbReference type="InterPro" id="IPR011330">
    <property type="entry name" value="Glyco_hydro/deAcase_b/a-brl"/>
</dbReference>
<evidence type="ECO:0000259" key="10">
    <source>
        <dbReference type="PROSITE" id="PS51677"/>
    </source>
</evidence>
<evidence type="ECO:0000256" key="4">
    <source>
        <dbReference type="ARBA" id="ARBA00022512"/>
    </source>
</evidence>
<evidence type="ECO:0000256" key="9">
    <source>
        <dbReference type="ARBA" id="ARBA00033195"/>
    </source>
</evidence>
<accession>A0ABS5MQ52</accession>
<comment type="similarity">
    <text evidence="2">Belongs to the polysaccharide deacetylase family.</text>
</comment>
<dbReference type="EMBL" id="JAGXBM010000016">
    <property type="protein sequence ID" value="MBS3697766.1"/>
    <property type="molecule type" value="Genomic_DNA"/>
</dbReference>
<dbReference type="InterPro" id="IPR051398">
    <property type="entry name" value="Polysacch_Deacetylase"/>
</dbReference>
<evidence type="ECO:0000313" key="12">
    <source>
        <dbReference type="Proteomes" id="UP000681586"/>
    </source>
</evidence>
<evidence type="ECO:0000256" key="3">
    <source>
        <dbReference type="ARBA" id="ARBA00016781"/>
    </source>
</evidence>
<evidence type="ECO:0000313" key="11">
    <source>
        <dbReference type="EMBL" id="MBS3697766.1"/>
    </source>
</evidence>
<dbReference type="NCBIfam" id="TIGR03933">
    <property type="entry name" value="PIA_icaB"/>
    <property type="match status" value="1"/>
</dbReference>
<dbReference type="Pfam" id="PF01522">
    <property type="entry name" value="Polysacc_deac_1"/>
    <property type="match status" value="1"/>
</dbReference>
<protein>
    <recommendedName>
        <fullName evidence="3">Poly-beta-1,6-N-acetyl-D-glucosamine N-deacetylase</fullName>
    </recommendedName>
    <alternativeName>
        <fullName evidence="9">Biofilm polysaccharide intercellular adhesin deacetylase</fullName>
    </alternativeName>
    <alternativeName>
        <fullName evidence="8">Intercellular adhesion protein B</fullName>
    </alternativeName>
</protein>
<dbReference type="InterPro" id="IPR023872">
    <property type="entry name" value="PNAG_deacetylase"/>
</dbReference>
<dbReference type="Proteomes" id="UP000681586">
    <property type="component" value="Unassembled WGS sequence"/>
</dbReference>
<evidence type="ECO:0000256" key="2">
    <source>
        <dbReference type="ARBA" id="ARBA00010973"/>
    </source>
</evidence>